<evidence type="ECO:0000256" key="9">
    <source>
        <dbReference type="ARBA" id="ARBA00023277"/>
    </source>
</evidence>
<comment type="caution">
    <text evidence="11">The sequence shown here is derived from an EMBL/GenBank/DDBJ whole genome shotgun (WGS) entry which is preliminary data.</text>
</comment>
<name>A0A8J2YY59_9PROT</name>
<comment type="function">
    <text evidence="10">Specifically catalyzes the dephosphorylation of 2-phosphoglycolate. Is involved in the dissimilation of the intracellular 2-phosphoglycolate formed during the DNA repair of 3'-phosphoglycolate ends, a major class of DNA lesions induced by oxidative stress.</text>
</comment>
<evidence type="ECO:0000256" key="5">
    <source>
        <dbReference type="ARBA" id="ARBA00013078"/>
    </source>
</evidence>
<dbReference type="InterPro" id="IPR037512">
    <property type="entry name" value="PGPase_prok"/>
</dbReference>
<evidence type="ECO:0000313" key="12">
    <source>
        <dbReference type="Proteomes" id="UP000646365"/>
    </source>
</evidence>
<dbReference type="GO" id="GO:0006281">
    <property type="term" value="P:DNA repair"/>
    <property type="evidence" value="ECO:0007669"/>
    <property type="project" value="TreeGrafter"/>
</dbReference>
<keyword evidence="7 10" id="KW-0378">Hydrolase</keyword>
<feature type="binding site" evidence="10">
    <location>
        <position position="10"/>
    </location>
    <ligand>
        <name>Mg(2+)</name>
        <dbReference type="ChEBI" id="CHEBI:18420"/>
    </ligand>
</feature>
<dbReference type="SUPFAM" id="SSF56784">
    <property type="entry name" value="HAD-like"/>
    <property type="match status" value="1"/>
</dbReference>
<dbReference type="InterPro" id="IPR041492">
    <property type="entry name" value="HAD_2"/>
</dbReference>
<evidence type="ECO:0000313" key="11">
    <source>
        <dbReference type="EMBL" id="GGF35190.1"/>
    </source>
</evidence>
<dbReference type="PANTHER" id="PTHR43434">
    <property type="entry name" value="PHOSPHOGLYCOLATE PHOSPHATASE"/>
    <property type="match status" value="1"/>
</dbReference>
<dbReference type="AlphaFoldDB" id="A0A8J2YY59"/>
<reference evidence="11" key="1">
    <citation type="journal article" date="2014" name="Int. J. Syst. Evol. Microbiol.">
        <title>Complete genome sequence of Corynebacterium casei LMG S-19264T (=DSM 44701T), isolated from a smear-ripened cheese.</title>
        <authorList>
            <consortium name="US DOE Joint Genome Institute (JGI-PGF)"/>
            <person name="Walter F."/>
            <person name="Albersmeier A."/>
            <person name="Kalinowski J."/>
            <person name="Ruckert C."/>
        </authorList>
    </citation>
    <scope>NUCLEOTIDE SEQUENCE</scope>
    <source>
        <strain evidence="11">CGMCC 1.15725</strain>
    </source>
</reference>
<evidence type="ECO:0000256" key="4">
    <source>
        <dbReference type="ARBA" id="ARBA00006171"/>
    </source>
</evidence>
<comment type="similarity">
    <text evidence="4 10">Belongs to the HAD-like hydrolase superfamily. CbbY/CbbZ/Gph/YieH family.</text>
</comment>
<dbReference type="InterPro" id="IPR006439">
    <property type="entry name" value="HAD-SF_hydro_IA"/>
</dbReference>
<dbReference type="GO" id="GO:0046872">
    <property type="term" value="F:metal ion binding"/>
    <property type="evidence" value="ECO:0007669"/>
    <property type="project" value="UniProtKB-KW"/>
</dbReference>
<dbReference type="EC" id="3.1.3.18" evidence="5 10"/>
<dbReference type="Proteomes" id="UP000646365">
    <property type="component" value="Unassembled WGS sequence"/>
</dbReference>
<dbReference type="PRINTS" id="PR00413">
    <property type="entry name" value="HADHALOGNASE"/>
</dbReference>
<keyword evidence="8 10" id="KW-0460">Magnesium</keyword>
<dbReference type="Gene3D" id="1.10.150.240">
    <property type="entry name" value="Putative phosphatase, domain 2"/>
    <property type="match status" value="1"/>
</dbReference>
<dbReference type="InterPro" id="IPR036412">
    <property type="entry name" value="HAD-like_sf"/>
</dbReference>
<evidence type="ECO:0000256" key="8">
    <source>
        <dbReference type="ARBA" id="ARBA00022842"/>
    </source>
</evidence>
<dbReference type="NCBIfam" id="TIGR01509">
    <property type="entry name" value="HAD-SF-IA-v3"/>
    <property type="match status" value="1"/>
</dbReference>
<dbReference type="GO" id="GO:0005975">
    <property type="term" value="P:carbohydrate metabolic process"/>
    <property type="evidence" value="ECO:0007669"/>
    <property type="project" value="InterPro"/>
</dbReference>
<dbReference type="InterPro" id="IPR023198">
    <property type="entry name" value="PGP-like_dom2"/>
</dbReference>
<feature type="active site" description="Nucleophile" evidence="10">
    <location>
        <position position="10"/>
    </location>
</feature>
<dbReference type="InterPro" id="IPR023214">
    <property type="entry name" value="HAD_sf"/>
</dbReference>
<accession>A0A8J2YY59</accession>
<evidence type="ECO:0000256" key="7">
    <source>
        <dbReference type="ARBA" id="ARBA00022801"/>
    </source>
</evidence>
<dbReference type="FunFam" id="3.40.50.1000:FF:000022">
    <property type="entry name" value="Phosphoglycolate phosphatase"/>
    <property type="match status" value="1"/>
</dbReference>
<dbReference type="UniPathway" id="UPA00865">
    <property type="reaction ID" value="UER00834"/>
</dbReference>
<dbReference type="GO" id="GO:0008967">
    <property type="term" value="F:phosphoglycolate phosphatase activity"/>
    <property type="evidence" value="ECO:0007669"/>
    <property type="project" value="UniProtKB-UniRule"/>
</dbReference>
<keyword evidence="9 10" id="KW-0119">Carbohydrate metabolism</keyword>
<dbReference type="Gene3D" id="3.40.50.1000">
    <property type="entry name" value="HAD superfamily/HAD-like"/>
    <property type="match status" value="1"/>
</dbReference>
<dbReference type="GO" id="GO:0005829">
    <property type="term" value="C:cytosol"/>
    <property type="evidence" value="ECO:0007669"/>
    <property type="project" value="TreeGrafter"/>
</dbReference>
<dbReference type="EMBL" id="BMJQ01000013">
    <property type="protein sequence ID" value="GGF35190.1"/>
    <property type="molecule type" value="Genomic_DNA"/>
</dbReference>
<sequence length="217" mass="23189">MTAKQLILFDLDGTLIDSAGDLHDAVNRMLAALDRAPLTLTQVIGMIGNGVPTLVKRALAASPGAPVEHETAMIHFNRAYDAEPTRLTTVFPGVATTLELLAATGRQLAVCTNKHESSARHILGKLGLAQYFRHLIAGDSLPFRKPDPRVITETLSRLKLTTGDAVMVGDSEVDAATAAAAGVDFILMTYGYHHGPVEAIAADHRLDRFADLAPLFV</sequence>
<feature type="binding site" evidence="10">
    <location>
        <position position="12"/>
    </location>
    <ligand>
        <name>Mg(2+)</name>
        <dbReference type="ChEBI" id="CHEBI:18420"/>
    </ligand>
</feature>
<keyword evidence="6 10" id="KW-0479">Metal-binding</keyword>
<feature type="binding site" evidence="10">
    <location>
        <position position="170"/>
    </location>
    <ligand>
        <name>Mg(2+)</name>
        <dbReference type="ChEBI" id="CHEBI:18420"/>
    </ligand>
</feature>
<comment type="pathway">
    <text evidence="3 10">Organic acid metabolism; glycolate biosynthesis; glycolate from 2-phosphoglycolate: step 1/1.</text>
</comment>
<dbReference type="RefSeq" id="WP_189050326.1">
    <property type="nucleotide sequence ID" value="NZ_BMJQ01000013.1"/>
</dbReference>
<dbReference type="GO" id="GO:0046295">
    <property type="term" value="P:glycolate biosynthetic process"/>
    <property type="evidence" value="ECO:0007669"/>
    <property type="project" value="UniProtKB-UniRule"/>
</dbReference>
<evidence type="ECO:0000256" key="3">
    <source>
        <dbReference type="ARBA" id="ARBA00004818"/>
    </source>
</evidence>
<evidence type="ECO:0000256" key="2">
    <source>
        <dbReference type="ARBA" id="ARBA00001946"/>
    </source>
</evidence>
<dbReference type="InterPro" id="IPR050155">
    <property type="entry name" value="HAD-like_hydrolase_sf"/>
</dbReference>
<protein>
    <recommendedName>
        <fullName evidence="5 10">Phosphoglycolate phosphatase</fullName>
        <shortName evidence="10">PGP</shortName>
        <shortName evidence="10">PGPase</shortName>
        <ecNumber evidence="5 10">3.1.3.18</ecNumber>
    </recommendedName>
</protein>
<evidence type="ECO:0000256" key="1">
    <source>
        <dbReference type="ARBA" id="ARBA00000830"/>
    </source>
</evidence>
<reference evidence="11" key="2">
    <citation type="submission" date="2020-09" db="EMBL/GenBank/DDBJ databases">
        <authorList>
            <person name="Sun Q."/>
            <person name="Zhou Y."/>
        </authorList>
    </citation>
    <scope>NUCLEOTIDE SEQUENCE</scope>
    <source>
        <strain evidence="11">CGMCC 1.15725</strain>
    </source>
</reference>
<organism evidence="11 12">
    <name type="scientific">Aliidongia dinghuensis</name>
    <dbReference type="NCBI Taxonomy" id="1867774"/>
    <lineage>
        <taxon>Bacteria</taxon>
        <taxon>Pseudomonadati</taxon>
        <taxon>Pseudomonadota</taxon>
        <taxon>Alphaproteobacteria</taxon>
        <taxon>Rhodospirillales</taxon>
        <taxon>Dongiaceae</taxon>
        <taxon>Aliidongia</taxon>
    </lineage>
</organism>
<comment type="catalytic activity">
    <reaction evidence="1 10">
        <text>2-phosphoglycolate + H2O = glycolate + phosphate</text>
        <dbReference type="Rhea" id="RHEA:14369"/>
        <dbReference type="ChEBI" id="CHEBI:15377"/>
        <dbReference type="ChEBI" id="CHEBI:29805"/>
        <dbReference type="ChEBI" id="CHEBI:43474"/>
        <dbReference type="ChEBI" id="CHEBI:58033"/>
        <dbReference type="EC" id="3.1.3.18"/>
    </reaction>
</comment>
<dbReference type="HAMAP" id="MF_00495">
    <property type="entry name" value="GPH_hydrolase_bact"/>
    <property type="match status" value="1"/>
</dbReference>
<dbReference type="SFLD" id="SFLDG01135">
    <property type="entry name" value="C1.5.6:_HAD__Beta-PGM__Phospha"/>
    <property type="match status" value="1"/>
</dbReference>
<proteinExistence type="inferred from homology"/>
<dbReference type="SFLD" id="SFLDG01129">
    <property type="entry name" value="C1.5:_HAD__Beta-PGM__Phosphata"/>
    <property type="match status" value="1"/>
</dbReference>
<gene>
    <name evidence="11" type="primary">cbbZ</name>
    <name evidence="11" type="ORF">GCM10011611_46840</name>
</gene>
<dbReference type="Pfam" id="PF13419">
    <property type="entry name" value="HAD_2"/>
    <property type="match status" value="1"/>
</dbReference>
<dbReference type="SFLD" id="SFLDS00003">
    <property type="entry name" value="Haloacid_Dehalogenase"/>
    <property type="match status" value="1"/>
</dbReference>
<dbReference type="PANTHER" id="PTHR43434:SF1">
    <property type="entry name" value="PHOSPHOGLYCOLATE PHOSPHATASE"/>
    <property type="match status" value="1"/>
</dbReference>
<evidence type="ECO:0000256" key="10">
    <source>
        <dbReference type="HAMAP-Rule" id="MF_00495"/>
    </source>
</evidence>
<comment type="cofactor">
    <cofactor evidence="2 10">
        <name>Mg(2+)</name>
        <dbReference type="ChEBI" id="CHEBI:18420"/>
    </cofactor>
</comment>
<dbReference type="NCBIfam" id="TIGR01449">
    <property type="entry name" value="PGP_bact"/>
    <property type="match status" value="1"/>
</dbReference>
<evidence type="ECO:0000256" key="6">
    <source>
        <dbReference type="ARBA" id="ARBA00022723"/>
    </source>
</evidence>
<dbReference type="NCBIfam" id="TIGR01549">
    <property type="entry name" value="HAD-SF-IA-v1"/>
    <property type="match status" value="1"/>
</dbReference>
<keyword evidence="12" id="KW-1185">Reference proteome</keyword>